<reference evidence="1 2" key="1">
    <citation type="submission" date="2009-12" db="EMBL/GenBank/DDBJ databases">
        <authorList>
            <person name="Shrivastava S."/>
            <person name="Madupu R."/>
            <person name="Durkin A.S."/>
            <person name="Torralba M."/>
            <person name="Methe B."/>
            <person name="Sutton G.G."/>
            <person name="Strausberg R.L."/>
            <person name="Nelson K.E."/>
        </authorList>
    </citation>
    <scope>NUCLEOTIDE SEQUENCE [LARGE SCALE GENOMIC DNA]</scope>
    <source>
        <strain evidence="1 2">W5455</strain>
    </source>
</reference>
<protein>
    <submittedName>
        <fullName evidence="1">Uncharacterized protein</fullName>
    </submittedName>
</protein>
<evidence type="ECO:0000313" key="2">
    <source>
        <dbReference type="Proteomes" id="UP000006462"/>
    </source>
</evidence>
<gene>
    <name evidence="1" type="ORF">HMPREF7215_1121</name>
</gene>
<sequence>MEENLAGFSKAAPVKSLFKKSNSQRYVLISLNKKRSATTLF</sequence>
<keyword evidence="2" id="KW-1185">Reference proteome</keyword>
<dbReference type="Proteomes" id="UP000006462">
    <property type="component" value="Unassembled WGS sequence"/>
</dbReference>
<name>A0ABP2HTG7_9BACT</name>
<evidence type="ECO:0000313" key="1">
    <source>
        <dbReference type="EMBL" id="EFB89584.1"/>
    </source>
</evidence>
<proteinExistence type="predicted"/>
<dbReference type="EMBL" id="ADFP01000126">
    <property type="protein sequence ID" value="EFB89584.1"/>
    <property type="molecule type" value="Genomic_DNA"/>
</dbReference>
<organism evidence="1 2">
    <name type="scientific">Pyramidobacter piscolens W5455</name>
    <dbReference type="NCBI Taxonomy" id="352165"/>
    <lineage>
        <taxon>Bacteria</taxon>
        <taxon>Thermotogati</taxon>
        <taxon>Synergistota</taxon>
        <taxon>Synergistia</taxon>
        <taxon>Synergistales</taxon>
        <taxon>Dethiosulfovibrionaceae</taxon>
        <taxon>Pyramidobacter</taxon>
    </lineage>
</organism>
<accession>A0ABP2HTG7</accession>
<comment type="caution">
    <text evidence="1">The sequence shown here is derived from an EMBL/GenBank/DDBJ whole genome shotgun (WGS) entry which is preliminary data.</text>
</comment>